<accession>A0A0F9FNH0</accession>
<dbReference type="AlphaFoldDB" id="A0A0F9FNH0"/>
<protein>
    <submittedName>
        <fullName evidence="1">Uncharacterized protein</fullName>
    </submittedName>
</protein>
<proteinExistence type="predicted"/>
<sequence length="126" mass="14936">MTHTQLEKYFEEKYLKGTCFNSLKELEKDNTLVDVNAPRALIAVNLMGVWRGLQELKNKAVIVEYLDNGNAWAWSSVHLKTTPKEAIKNYLKEHDLLRGFKEKDIKQNSREFYWCDVRAYEIELYF</sequence>
<reference evidence="1" key="1">
    <citation type="journal article" date="2015" name="Nature">
        <title>Complex archaea that bridge the gap between prokaryotes and eukaryotes.</title>
        <authorList>
            <person name="Spang A."/>
            <person name="Saw J.H."/>
            <person name="Jorgensen S.L."/>
            <person name="Zaremba-Niedzwiedzka K."/>
            <person name="Martijn J."/>
            <person name="Lind A.E."/>
            <person name="van Eijk R."/>
            <person name="Schleper C."/>
            <person name="Guy L."/>
            <person name="Ettema T.J."/>
        </authorList>
    </citation>
    <scope>NUCLEOTIDE SEQUENCE</scope>
</reference>
<organism evidence="1">
    <name type="scientific">marine sediment metagenome</name>
    <dbReference type="NCBI Taxonomy" id="412755"/>
    <lineage>
        <taxon>unclassified sequences</taxon>
        <taxon>metagenomes</taxon>
        <taxon>ecological metagenomes</taxon>
    </lineage>
</organism>
<evidence type="ECO:0000313" key="1">
    <source>
        <dbReference type="EMBL" id="KKL87964.1"/>
    </source>
</evidence>
<gene>
    <name evidence="1" type="ORF">LCGC14_1929420</name>
</gene>
<comment type="caution">
    <text evidence="1">The sequence shown here is derived from an EMBL/GenBank/DDBJ whole genome shotgun (WGS) entry which is preliminary data.</text>
</comment>
<name>A0A0F9FNH0_9ZZZZ</name>
<dbReference type="EMBL" id="LAZR01020696">
    <property type="protein sequence ID" value="KKL87964.1"/>
    <property type="molecule type" value="Genomic_DNA"/>
</dbReference>